<evidence type="ECO:0000313" key="2">
    <source>
        <dbReference type="EMBL" id="KAG5460620.1"/>
    </source>
</evidence>
<gene>
    <name evidence="2" type="ORF">BJ554DRAFT_7306</name>
</gene>
<sequence length="124" mass="13281">MRGGRGNTYSRLRAAYDEPPDFDDVIGAGGGGRGREHGEPAAGGTDDARNGSVRSVDSRESSVRKPAKLVRKTSVLARGGEIPNAPARLYPPVFVREGEAPAPILSSKTRGSFPGYWQKDRSRN</sequence>
<feature type="region of interest" description="Disordered" evidence="1">
    <location>
        <begin position="1"/>
        <end position="67"/>
    </location>
</feature>
<dbReference type="Proteomes" id="UP000673691">
    <property type="component" value="Unassembled WGS sequence"/>
</dbReference>
<evidence type="ECO:0000256" key="1">
    <source>
        <dbReference type="SAM" id="MobiDB-lite"/>
    </source>
</evidence>
<organism evidence="2 3">
    <name type="scientific">Olpidium bornovanus</name>
    <dbReference type="NCBI Taxonomy" id="278681"/>
    <lineage>
        <taxon>Eukaryota</taxon>
        <taxon>Fungi</taxon>
        <taxon>Fungi incertae sedis</taxon>
        <taxon>Olpidiomycota</taxon>
        <taxon>Olpidiomycotina</taxon>
        <taxon>Olpidiomycetes</taxon>
        <taxon>Olpidiales</taxon>
        <taxon>Olpidiaceae</taxon>
        <taxon>Olpidium</taxon>
    </lineage>
</organism>
<dbReference type="EMBL" id="JAEFCI010004947">
    <property type="protein sequence ID" value="KAG5460620.1"/>
    <property type="molecule type" value="Genomic_DNA"/>
</dbReference>
<comment type="caution">
    <text evidence="2">The sequence shown here is derived from an EMBL/GenBank/DDBJ whole genome shotgun (WGS) entry which is preliminary data.</text>
</comment>
<keyword evidence="3" id="KW-1185">Reference proteome</keyword>
<accession>A0A8H7ZWD4</accession>
<dbReference type="AlphaFoldDB" id="A0A8H7ZWD4"/>
<protein>
    <submittedName>
        <fullName evidence="2">Uncharacterized protein</fullName>
    </submittedName>
</protein>
<reference evidence="2 3" key="1">
    <citation type="journal article" name="Sci. Rep.">
        <title>Genome-scale phylogenetic analyses confirm Olpidium as the closest living zoosporic fungus to the non-flagellated, terrestrial fungi.</title>
        <authorList>
            <person name="Chang Y."/>
            <person name="Rochon D."/>
            <person name="Sekimoto S."/>
            <person name="Wang Y."/>
            <person name="Chovatia M."/>
            <person name="Sandor L."/>
            <person name="Salamov A."/>
            <person name="Grigoriev I.V."/>
            <person name="Stajich J.E."/>
            <person name="Spatafora J.W."/>
        </authorList>
    </citation>
    <scope>NUCLEOTIDE SEQUENCE [LARGE SCALE GENOMIC DNA]</scope>
    <source>
        <strain evidence="2">S191</strain>
    </source>
</reference>
<proteinExistence type="predicted"/>
<evidence type="ECO:0000313" key="3">
    <source>
        <dbReference type="Proteomes" id="UP000673691"/>
    </source>
</evidence>
<name>A0A8H7ZWD4_9FUNG</name>
<feature type="region of interest" description="Disordered" evidence="1">
    <location>
        <begin position="100"/>
        <end position="124"/>
    </location>
</feature>